<accession>A0A212TL78</accession>
<gene>
    <name evidence="3" type="ORF">SAMN06265337_1729</name>
</gene>
<keyword evidence="4" id="KW-1185">Reference proteome</keyword>
<evidence type="ECO:0008006" key="5">
    <source>
        <dbReference type="Google" id="ProtNLM"/>
    </source>
</evidence>
<evidence type="ECO:0000313" key="3">
    <source>
        <dbReference type="EMBL" id="SNC66787.1"/>
    </source>
</evidence>
<sequence length="155" mass="17963">MKKQLFSLALLLSLGTSLVASAAPLAGQVQDHDRISRSDHDRQGRKDGQGRQRRQEEMARDLGLSTKQKDKLEKIFQDQHKQMQALHNRQGLDRDKKMSEAKSIRKSTDKKLKSALSKDQYAKLEAKRQERHRDMGQRNGRQENNRRDFGGQRRS</sequence>
<dbReference type="AlphaFoldDB" id="A0A212TL78"/>
<feature type="chain" id="PRO_5012419945" description="LTXXQ motif family protein" evidence="2">
    <location>
        <begin position="23"/>
        <end position="155"/>
    </location>
</feature>
<dbReference type="RefSeq" id="WP_088842969.1">
    <property type="nucleotide sequence ID" value="NZ_FYEW01000001.1"/>
</dbReference>
<evidence type="ECO:0000256" key="1">
    <source>
        <dbReference type="SAM" id="MobiDB-lite"/>
    </source>
</evidence>
<reference evidence="4" key="1">
    <citation type="submission" date="2017-06" db="EMBL/GenBank/DDBJ databases">
        <authorList>
            <person name="Varghese N."/>
            <person name="Submissions S."/>
        </authorList>
    </citation>
    <scope>NUCLEOTIDE SEQUENCE [LARGE SCALE GENOMIC DNA]</scope>
    <source>
        <strain evidence="4">DSM 11116</strain>
    </source>
</reference>
<feature type="region of interest" description="Disordered" evidence="1">
    <location>
        <begin position="26"/>
        <end position="155"/>
    </location>
</feature>
<name>A0A212TL78_9BACT</name>
<organism evidence="3 4">
    <name type="scientific">Hymenobacter gelipurpurascens</name>
    <dbReference type="NCBI Taxonomy" id="89968"/>
    <lineage>
        <taxon>Bacteria</taxon>
        <taxon>Pseudomonadati</taxon>
        <taxon>Bacteroidota</taxon>
        <taxon>Cytophagia</taxon>
        <taxon>Cytophagales</taxon>
        <taxon>Hymenobacteraceae</taxon>
        <taxon>Hymenobacter</taxon>
    </lineage>
</organism>
<feature type="signal peptide" evidence="2">
    <location>
        <begin position="1"/>
        <end position="22"/>
    </location>
</feature>
<protein>
    <recommendedName>
        <fullName evidence="5">LTXXQ motif family protein</fullName>
    </recommendedName>
</protein>
<feature type="compositionally biased region" description="Basic and acidic residues" evidence="1">
    <location>
        <begin position="120"/>
        <end position="155"/>
    </location>
</feature>
<evidence type="ECO:0000313" key="4">
    <source>
        <dbReference type="Proteomes" id="UP000198131"/>
    </source>
</evidence>
<evidence type="ECO:0000256" key="2">
    <source>
        <dbReference type="SAM" id="SignalP"/>
    </source>
</evidence>
<dbReference type="OrthoDB" id="886248at2"/>
<dbReference type="Proteomes" id="UP000198131">
    <property type="component" value="Unassembled WGS sequence"/>
</dbReference>
<feature type="compositionally biased region" description="Basic and acidic residues" evidence="1">
    <location>
        <begin position="90"/>
        <end position="112"/>
    </location>
</feature>
<dbReference type="EMBL" id="FYEW01000001">
    <property type="protein sequence ID" value="SNC66787.1"/>
    <property type="molecule type" value="Genomic_DNA"/>
</dbReference>
<feature type="compositionally biased region" description="Basic and acidic residues" evidence="1">
    <location>
        <begin position="67"/>
        <end position="81"/>
    </location>
</feature>
<proteinExistence type="predicted"/>
<feature type="compositionally biased region" description="Basic and acidic residues" evidence="1">
    <location>
        <begin position="30"/>
        <end position="60"/>
    </location>
</feature>
<keyword evidence="2" id="KW-0732">Signal</keyword>